<evidence type="ECO:0000256" key="4">
    <source>
        <dbReference type="ARBA" id="ARBA00022989"/>
    </source>
</evidence>
<evidence type="ECO:0000256" key="7">
    <source>
        <dbReference type="SAM" id="Phobius"/>
    </source>
</evidence>
<evidence type="ECO:0000256" key="2">
    <source>
        <dbReference type="ARBA" id="ARBA00007362"/>
    </source>
</evidence>
<dbReference type="Proteomes" id="UP000199213">
    <property type="component" value="Unassembled WGS sequence"/>
</dbReference>
<evidence type="ECO:0000259" key="8">
    <source>
        <dbReference type="Pfam" id="PF00892"/>
    </source>
</evidence>
<keyword evidence="10" id="KW-1185">Reference proteome</keyword>
<reference evidence="10" key="1">
    <citation type="submission" date="2016-10" db="EMBL/GenBank/DDBJ databases">
        <authorList>
            <person name="Varghese N."/>
            <person name="Submissions S."/>
        </authorList>
    </citation>
    <scope>NUCLEOTIDE SEQUENCE [LARGE SCALE GENOMIC DNA]</scope>
    <source>
        <strain evidence="10">DSM 45460</strain>
    </source>
</reference>
<feature type="transmembrane region" description="Helical" evidence="7">
    <location>
        <begin position="278"/>
        <end position="295"/>
    </location>
</feature>
<evidence type="ECO:0000256" key="6">
    <source>
        <dbReference type="SAM" id="MobiDB-lite"/>
    </source>
</evidence>
<dbReference type="PANTHER" id="PTHR32322:SF2">
    <property type="entry name" value="EAMA DOMAIN-CONTAINING PROTEIN"/>
    <property type="match status" value="1"/>
</dbReference>
<proteinExistence type="inferred from homology"/>
<dbReference type="InterPro" id="IPR037185">
    <property type="entry name" value="EmrE-like"/>
</dbReference>
<organism evidence="9 10">
    <name type="scientific">Actinopolyspora mzabensis</name>
    <dbReference type="NCBI Taxonomy" id="995066"/>
    <lineage>
        <taxon>Bacteria</taxon>
        <taxon>Bacillati</taxon>
        <taxon>Actinomycetota</taxon>
        <taxon>Actinomycetes</taxon>
        <taxon>Actinopolysporales</taxon>
        <taxon>Actinopolysporaceae</taxon>
        <taxon>Actinopolyspora</taxon>
    </lineage>
</organism>
<dbReference type="AlphaFoldDB" id="A0A1G8VGU4"/>
<evidence type="ECO:0000313" key="10">
    <source>
        <dbReference type="Proteomes" id="UP000199213"/>
    </source>
</evidence>
<gene>
    <name evidence="9" type="ORF">SAMN04487820_10168</name>
</gene>
<evidence type="ECO:0000256" key="3">
    <source>
        <dbReference type="ARBA" id="ARBA00022692"/>
    </source>
</evidence>
<dbReference type="GO" id="GO:0016020">
    <property type="term" value="C:membrane"/>
    <property type="evidence" value="ECO:0007669"/>
    <property type="project" value="UniProtKB-SubCell"/>
</dbReference>
<name>A0A1G8VGU4_ACTMZ</name>
<dbReference type="OrthoDB" id="5242975at2"/>
<feature type="transmembrane region" description="Helical" evidence="7">
    <location>
        <begin position="153"/>
        <end position="175"/>
    </location>
</feature>
<dbReference type="PANTHER" id="PTHR32322">
    <property type="entry name" value="INNER MEMBRANE TRANSPORTER"/>
    <property type="match status" value="1"/>
</dbReference>
<evidence type="ECO:0000256" key="5">
    <source>
        <dbReference type="ARBA" id="ARBA00023136"/>
    </source>
</evidence>
<feature type="transmembrane region" description="Helical" evidence="7">
    <location>
        <begin position="100"/>
        <end position="118"/>
    </location>
</feature>
<feature type="transmembrane region" description="Helical" evidence="7">
    <location>
        <begin position="36"/>
        <end position="57"/>
    </location>
</feature>
<dbReference type="RefSeq" id="WP_092625215.1">
    <property type="nucleotide sequence ID" value="NZ_FNFM01000001.1"/>
</dbReference>
<feature type="compositionally biased region" description="Basic and acidic residues" evidence="6">
    <location>
        <begin position="306"/>
        <end position="320"/>
    </location>
</feature>
<keyword evidence="3 7" id="KW-0812">Transmembrane</keyword>
<dbReference type="InterPro" id="IPR050638">
    <property type="entry name" value="AA-Vitamin_Transporters"/>
</dbReference>
<comment type="subcellular location">
    <subcellularLocation>
        <location evidence="1">Membrane</location>
        <topology evidence="1">Multi-pass membrane protein</topology>
    </subcellularLocation>
</comment>
<feature type="transmembrane region" description="Helical" evidence="7">
    <location>
        <begin position="254"/>
        <end position="272"/>
    </location>
</feature>
<feature type="transmembrane region" description="Helical" evidence="7">
    <location>
        <begin position="196"/>
        <end position="216"/>
    </location>
</feature>
<keyword evidence="4 7" id="KW-1133">Transmembrane helix</keyword>
<dbReference type="Pfam" id="PF00892">
    <property type="entry name" value="EamA"/>
    <property type="match status" value="2"/>
</dbReference>
<feature type="transmembrane region" description="Helical" evidence="7">
    <location>
        <begin position="7"/>
        <end position="24"/>
    </location>
</feature>
<feature type="transmembrane region" description="Helical" evidence="7">
    <location>
        <begin position="69"/>
        <end position="88"/>
    </location>
</feature>
<feature type="domain" description="EamA" evidence="8">
    <location>
        <begin position="10"/>
        <end position="144"/>
    </location>
</feature>
<protein>
    <submittedName>
        <fullName evidence="9">Permease of the drug/metabolite transporter (DMT) superfamily</fullName>
    </submittedName>
</protein>
<sequence>MYNRANYVRLLTLALLWGASFLFIKLGLEAMSPTQVAFSRIALGAVVLVGLCLLNGLRLVSPTSPEGRRLWGAIAGAAVFSNVLPWVLFGLGERTVDSGLAGVLNATTPLWTVVFGLAFGTQRSLPPSRLLGLLLGFSGVVVILAPWNGSSGLLGWGALACLGAGMSYGIGFVYIGRSLSGSGADGKRLSPLTVGAMQMSAASGIAVLTLPLGGLGPIELSPVPLLAVGVLGVFGTGFAFALQLRIVSDEGATTASTVTYLMPIVSVLLGWMVLDESFGPRVLLGMLIVLVGVALSRTNVRGGRKPRNDAERKTPEPARD</sequence>
<evidence type="ECO:0000313" key="9">
    <source>
        <dbReference type="EMBL" id="SDJ65117.1"/>
    </source>
</evidence>
<dbReference type="Gene3D" id="1.10.3730.20">
    <property type="match status" value="1"/>
</dbReference>
<comment type="similarity">
    <text evidence="2">Belongs to the EamA transporter family.</text>
</comment>
<feature type="transmembrane region" description="Helical" evidence="7">
    <location>
        <begin position="130"/>
        <end position="147"/>
    </location>
</feature>
<dbReference type="EMBL" id="FNFM01000001">
    <property type="protein sequence ID" value="SDJ65117.1"/>
    <property type="molecule type" value="Genomic_DNA"/>
</dbReference>
<dbReference type="SUPFAM" id="SSF103481">
    <property type="entry name" value="Multidrug resistance efflux transporter EmrE"/>
    <property type="match status" value="2"/>
</dbReference>
<evidence type="ECO:0000256" key="1">
    <source>
        <dbReference type="ARBA" id="ARBA00004141"/>
    </source>
</evidence>
<feature type="region of interest" description="Disordered" evidence="6">
    <location>
        <begin position="300"/>
        <end position="320"/>
    </location>
</feature>
<feature type="transmembrane region" description="Helical" evidence="7">
    <location>
        <begin position="222"/>
        <end position="242"/>
    </location>
</feature>
<keyword evidence="5 7" id="KW-0472">Membrane</keyword>
<dbReference type="InterPro" id="IPR000620">
    <property type="entry name" value="EamA_dom"/>
</dbReference>
<feature type="domain" description="EamA" evidence="8">
    <location>
        <begin position="156"/>
        <end position="296"/>
    </location>
</feature>
<accession>A0A1G8VGU4</accession>